<evidence type="ECO:0000256" key="1">
    <source>
        <dbReference type="SAM" id="Phobius"/>
    </source>
</evidence>
<proteinExistence type="predicted"/>
<keyword evidence="3" id="KW-1185">Reference proteome</keyword>
<comment type="caution">
    <text evidence="2">The sequence shown here is derived from an EMBL/GenBank/DDBJ whole genome shotgun (WGS) entry which is preliminary data.</text>
</comment>
<dbReference type="EMBL" id="QAOQ01000002">
    <property type="protein sequence ID" value="PTQ99633.1"/>
    <property type="molecule type" value="Genomic_DNA"/>
</dbReference>
<feature type="transmembrane region" description="Helical" evidence="1">
    <location>
        <begin position="51"/>
        <end position="73"/>
    </location>
</feature>
<keyword evidence="1" id="KW-0812">Transmembrane</keyword>
<reference evidence="2 3" key="1">
    <citation type="submission" date="2018-04" db="EMBL/GenBank/DDBJ databases">
        <title>Genomic Encyclopedia of Archaeal and Bacterial Type Strains, Phase II (KMG-II): from individual species to whole genera.</title>
        <authorList>
            <person name="Goeker M."/>
        </authorList>
    </citation>
    <scope>NUCLEOTIDE SEQUENCE [LARGE SCALE GENOMIC DNA]</scope>
    <source>
        <strain evidence="2 3">DSM 26809</strain>
    </source>
</reference>
<dbReference type="AlphaFoldDB" id="A0A2T5JCZ9"/>
<keyword evidence="1" id="KW-1133">Transmembrane helix</keyword>
<evidence type="ECO:0000313" key="2">
    <source>
        <dbReference type="EMBL" id="PTQ99633.1"/>
    </source>
</evidence>
<gene>
    <name evidence="2" type="ORF">C8P68_102460</name>
</gene>
<accession>A0A2T5JCZ9</accession>
<evidence type="ECO:0000313" key="3">
    <source>
        <dbReference type="Proteomes" id="UP000244168"/>
    </source>
</evidence>
<name>A0A2T5JCZ9_9SPHI</name>
<dbReference type="OrthoDB" id="675470at2"/>
<organism evidence="2 3">
    <name type="scientific">Mucilaginibacter yixingensis</name>
    <dbReference type="NCBI Taxonomy" id="1295612"/>
    <lineage>
        <taxon>Bacteria</taxon>
        <taxon>Pseudomonadati</taxon>
        <taxon>Bacteroidota</taxon>
        <taxon>Sphingobacteriia</taxon>
        <taxon>Sphingobacteriales</taxon>
        <taxon>Sphingobacteriaceae</taxon>
        <taxon>Mucilaginibacter</taxon>
    </lineage>
</organism>
<dbReference type="Proteomes" id="UP000244168">
    <property type="component" value="Unassembled WGS sequence"/>
</dbReference>
<keyword evidence="1" id="KW-0472">Membrane</keyword>
<sequence length="118" mass="13553">MEEKSTTTEEQQQHRPILDQVKEYLETYFKLAKLRAIEQGTSITAGIVTDILIVLVVCIVFLFASIALALFMAEVFDSFWKGFGTVALFYLVVVFIIVAFRKNVEKPIVNFLIRKLFK</sequence>
<dbReference type="RefSeq" id="WP_107827553.1">
    <property type="nucleotide sequence ID" value="NZ_CP160205.1"/>
</dbReference>
<protein>
    <submittedName>
        <fullName evidence="2">Uncharacterized protein</fullName>
    </submittedName>
</protein>
<feature type="transmembrane region" description="Helical" evidence="1">
    <location>
        <begin position="79"/>
        <end position="100"/>
    </location>
</feature>